<evidence type="ECO:0000313" key="13">
    <source>
        <dbReference type="EMBL" id="KAL2052412.1"/>
    </source>
</evidence>
<feature type="domain" description="Phosphoribosyltransferase" evidence="12">
    <location>
        <begin position="119"/>
        <end position="234"/>
    </location>
</feature>
<dbReference type="NCBIfam" id="TIGR00336">
    <property type="entry name" value="pyrE"/>
    <property type="match status" value="1"/>
</dbReference>
<feature type="region of interest" description="Disordered" evidence="11">
    <location>
        <begin position="1"/>
        <end position="29"/>
    </location>
</feature>
<comment type="subunit">
    <text evidence="4">Homodimer.</text>
</comment>
<evidence type="ECO:0000256" key="8">
    <source>
        <dbReference type="ARBA" id="ARBA00022679"/>
    </source>
</evidence>
<dbReference type="EMBL" id="JBHFEH010000027">
    <property type="protein sequence ID" value="KAL2052412.1"/>
    <property type="molecule type" value="Genomic_DNA"/>
</dbReference>
<dbReference type="CDD" id="cd06223">
    <property type="entry name" value="PRTases_typeI"/>
    <property type="match status" value="1"/>
</dbReference>
<accession>A0ABR4B515</accession>
<dbReference type="Proteomes" id="UP001590951">
    <property type="component" value="Unassembled WGS sequence"/>
</dbReference>
<evidence type="ECO:0000256" key="1">
    <source>
        <dbReference type="ARBA" id="ARBA00003769"/>
    </source>
</evidence>
<reference evidence="13 14" key="1">
    <citation type="submission" date="2024-09" db="EMBL/GenBank/DDBJ databases">
        <title>Rethinking Asexuality: The Enigmatic Case of Functional Sexual Genes in Lepraria (Stereocaulaceae).</title>
        <authorList>
            <person name="Doellman M."/>
            <person name="Sun Y."/>
            <person name="Barcenas-Pena A."/>
            <person name="Lumbsch H.T."/>
            <person name="Grewe F."/>
        </authorList>
    </citation>
    <scope>NUCLEOTIDE SEQUENCE [LARGE SCALE GENOMIC DNA]</scope>
    <source>
        <strain evidence="13 14">Grewe 0041</strain>
    </source>
</reference>
<evidence type="ECO:0000256" key="7">
    <source>
        <dbReference type="ARBA" id="ARBA00022676"/>
    </source>
</evidence>
<comment type="similarity">
    <text evidence="3">Belongs to the purine/pyrimidine phosphoribosyltransferase family. PyrE subfamily.</text>
</comment>
<keyword evidence="14" id="KW-1185">Reference proteome</keyword>
<dbReference type="SUPFAM" id="SSF53271">
    <property type="entry name" value="PRTase-like"/>
    <property type="match status" value="1"/>
</dbReference>
<dbReference type="PANTHER" id="PTHR46683">
    <property type="entry name" value="OROTATE PHOSPHORIBOSYLTRANSFERASE 1-RELATED"/>
    <property type="match status" value="1"/>
</dbReference>
<evidence type="ECO:0000256" key="9">
    <source>
        <dbReference type="ARBA" id="ARBA00022975"/>
    </source>
</evidence>
<evidence type="ECO:0000256" key="4">
    <source>
        <dbReference type="ARBA" id="ARBA00011738"/>
    </source>
</evidence>
<comment type="catalytic activity">
    <reaction evidence="10">
        <text>orotidine 5'-phosphate + diphosphate = orotate + 5-phospho-alpha-D-ribose 1-diphosphate</text>
        <dbReference type="Rhea" id="RHEA:10380"/>
        <dbReference type="ChEBI" id="CHEBI:30839"/>
        <dbReference type="ChEBI" id="CHEBI:33019"/>
        <dbReference type="ChEBI" id="CHEBI:57538"/>
        <dbReference type="ChEBI" id="CHEBI:58017"/>
        <dbReference type="EC" id="2.4.2.10"/>
    </reaction>
</comment>
<keyword evidence="8" id="KW-0808">Transferase</keyword>
<evidence type="ECO:0000256" key="6">
    <source>
        <dbReference type="ARBA" id="ARBA00014769"/>
    </source>
</evidence>
<evidence type="ECO:0000256" key="3">
    <source>
        <dbReference type="ARBA" id="ARBA00006340"/>
    </source>
</evidence>
<comment type="pathway">
    <text evidence="2">Pyrimidine metabolism; UMP biosynthesis via de novo pathway; UMP from orotate: step 1/2.</text>
</comment>
<dbReference type="InterPro" id="IPR023031">
    <property type="entry name" value="OPRT"/>
</dbReference>
<evidence type="ECO:0000256" key="5">
    <source>
        <dbReference type="ARBA" id="ARBA00011971"/>
    </source>
</evidence>
<evidence type="ECO:0000256" key="11">
    <source>
        <dbReference type="SAM" id="MobiDB-lite"/>
    </source>
</evidence>
<dbReference type="HAMAP" id="MF_01208">
    <property type="entry name" value="PyrE"/>
    <property type="match status" value="1"/>
</dbReference>
<keyword evidence="9" id="KW-0665">Pyrimidine biosynthesis</keyword>
<dbReference type="PANTHER" id="PTHR46683:SF1">
    <property type="entry name" value="OROTATE PHOSPHORIBOSYLTRANSFERASE 1-RELATED"/>
    <property type="match status" value="1"/>
</dbReference>
<dbReference type="Gene3D" id="3.40.50.2020">
    <property type="match status" value="1"/>
</dbReference>
<evidence type="ECO:0000313" key="14">
    <source>
        <dbReference type="Proteomes" id="UP001590951"/>
    </source>
</evidence>
<dbReference type="InterPro" id="IPR000836">
    <property type="entry name" value="PRTase_dom"/>
</dbReference>
<dbReference type="Pfam" id="PF00156">
    <property type="entry name" value="Pribosyltran"/>
    <property type="match status" value="1"/>
</dbReference>
<sequence>MGMNRRTLIPAKTGARRPTLAKKPPLGQSINHQFKNSQRPFQWPPTPKKKIQTTSFPQVLQPPPYFPYKSAFLQACLSASVLIFGTFTLKSGRQSPYFFNAGLFHEADLLHDISIAFAQTLISHISLNPTFSFDILFGPAYKGVPLATAVALGLRELDPQRFRKVQYSFNRKEIKDHGDGGAIVGAPLKGKKVVIVDDVITAGTAMREAVEIIRGQGGILVGVMVALDRMERMRDDGGGSAIGEVKRQYGVPVLSIVDLNDLIGTLGGTVKKEDVRRVEEYKRRYGASD</sequence>
<protein>
    <recommendedName>
        <fullName evidence="6">Orotate phosphoribosyltransferase</fullName>
        <ecNumber evidence="5">2.4.2.10</ecNumber>
    </recommendedName>
</protein>
<keyword evidence="7" id="KW-0328">Glycosyltransferase</keyword>
<comment type="caution">
    <text evidence="13">The sequence shown here is derived from an EMBL/GenBank/DDBJ whole genome shotgun (WGS) entry which is preliminary data.</text>
</comment>
<comment type="function">
    <text evidence="1">Catalyzes the transfer of a ribosyl phosphate group from 5-phosphoribose 1-diphosphate to orotate, leading to the formation of orotidine monophosphate (OMP).</text>
</comment>
<name>A0ABR4B515_9LECA</name>
<proteinExistence type="inferred from homology"/>
<evidence type="ECO:0000259" key="12">
    <source>
        <dbReference type="Pfam" id="PF00156"/>
    </source>
</evidence>
<evidence type="ECO:0000256" key="10">
    <source>
        <dbReference type="ARBA" id="ARBA00049126"/>
    </source>
</evidence>
<dbReference type="InterPro" id="IPR029057">
    <property type="entry name" value="PRTase-like"/>
</dbReference>
<dbReference type="InterPro" id="IPR004467">
    <property type="entry name" value="Or_phspho_trans_dom"/>
</dbReference>
<gene>
    <name evidence="13" type="ORF">ABVK25_007284</name>
</gene>
<evidence type="ECO:0000256" key="2">
    <source>
        <dbReference type="ARBA" id="ARBA00004889"/>
    </source>
</evidence>
<organism evidence="13 14">
    <name type="scientific">Lepraria finkii</name>
    <dbReference type="NCBI Taxonomy" id="1340010"/>
    <lineage>
        <taxon>Eukaryota</taxon>
        <taxon>Fungi</taxon>
        <taxon>Dikarya</taxon>
        <taxon>Ascomycota</taxon>
        <taxon>Pezizomycotina</taxon>
        <taxon>Lecanoromycetes</taxon>
        <taxon>OSLEUM clade</taxon>
        <taxon>Lecanoromycetidae</taxon>
        <taxon>Lecanorales</taxon>
        <taxon>Lecanorineae</taxon>
        <taxon>Stereocaulaceae</taxon>
        <taxon>Lepraria</taxon>
    </lineage>
</organism>
<dbReference type="EC" id="2.4.2.10" evidence="5"/>